<dbReference type="PANTHER" id="PTHR13966:SF17">
    <property type="entry name" value="ENDONUCLEASE-RELATED"/>
    <property type="match status" value="1"/>
</dbReference>
<dbReference type="OrthoDB" id="8194122at2759"/>
<evidence type="ECO:0000313" key="8">
    <source>
        <dbReference type="Proteomes" id="UP000001070"/>
    </source>
</evidence>
<dbReference type="STRING" id="7222.B4JUA4"/>
<dbReference type="eggNOG" id="ENOG502TBMA">
    <property type="taxonomic scope" value="Eukaryota"/>
</dbReference>
<organism evidence="8">
    <name type="scientific">Drosophila grimshawi</name>
    <name type="common">Hawaiian fruit fly</name>
    <name type="synonym">Idiomyia grimshawi</name>
    <dbReference type="NCBI Taxonomy" id="7222"/>
    <lineage>
        <taxon>Eukaryota</taxon>
        <taxon>Metazoa</taxon>
        <taxon>Ecdysozoa</taxon>
        <taxon>Arthropoda</taxon>
        <taxon>Hexapoda</taxon>
        <taxon>Insecta</taxon>
        <taxon>Pterygota</taxon>
        <taxon>Neoptera</taxon>
        <taxon>Endopterygota</taxon>
        <taxon>Diptera</taxon>
        <taxon>Brachycera</taxon>
        <taxon>Muscomorpha</taxon>
        <taxon>Ephydroidea</taxon>
        <taxon>Drosophilidae</taxon>
        <taxon>Drosophila</taxon>
        <taxon>Hawaiian Drosophila</taxon>
    </lineage>
</organism>
<keyword evidence="3" id="KW-0255">Endonuclease</keyword>
<reference evidence="7 8" key="1">
    <citation type="journal article" date="2007" name="Nature">
        <title>Evolution of genes and genomes on the Drosophila phylogeny.</title>
        <authorList>
            <consortium name="Drosophila 12 Genomes Consortium"/>
            <person name="Clark A.G."/>
            <person name="Eisen M.B."/>
            <person name="Smith D.R."/>
            <person name="Bergman C.M."/>
            <person name="Oliver B."/>
            <person name="Markow T.A."/>
            <person name="Kaufman T.C."/>
            <person name="Kellis M."/>
            <person name="Gelbart W."/>
            <person name="Iyer V.N."/>
            <person name="Pollard D.A."/>
            <person name="Sackton T.B."/>
            <person name="Larracuente A.M."/>
            <person name="Singh N.D."/>
            <person name="Abad J.P."/>
            <person name="Abt D.N."/>
            <person name="Adryan B."/>
            <person name="Aguade M."/>
            <person name="Akashi H."/>
            <person name="Anderson W.W."/>
            <person name="Aquadro C.F."/>
            <person name="Ardell D.H."/>
            <person name="Arguello R."/>
            <person name="Artieri C.G."/>
            <person name="Barbash D.A."/>
            <person name="Barker D."/>
            <person name="Barsanti P."/>
            <person name="Batterham P."/>
            <person name="Batzoglou S."/>
            <person name="Begun D."/>
            <person name="Bhutkar A."/>
            <person name="Blanco E."/>
            <person name="Bosak S.A."/>
            <person name="Bradley R.K."/>
            <person name="Brand A.D."/>
            <person name="Brent M.R."/>
            <person name="Brooks A.N."/>
            <person name="Brown R.H."/>
            <person name="Butlin R.K."/>
            <person name="Caggese C."/>
            <person name="Calvi B.R."/>
            <person name="Bernardo de Carvalho A."/>
            <person name="Caspi A."/>
            <person name="Castrezana S."/>
            <person name="Celniker S.E."/>
            <person name="Chang J.L."/>
            <person name="Chapple C."/>
            <person name="Chatterji S."/>
            <person name="Chinwalla A."/>
            <person name="Civetta A."/>
            <person name="Clifton S.W."/>
            <person name="Comeron J.M."/>
            <person name="Costello J.C."/>
            <person name="Coyne J.A."/>
            <person name="Daub J."/>
            <person name="David R.G."/>
            <person name="Delcher A.L."/>
            <person name="Delehaunty K."/>
            <person name="Do C.B."/>
            <person name="Ebling H."/>
            <person name="Edwards K."/>
            <person name="Eickbush T."/>
            <person name="Evans J.D."/>
            <person name="Filipski A."/>
            <person name="Findeiss S."/>
            <person name="Freyhult E."/>
            <person name="Fulton L."/>
            <person name="Fulton R."/>
            <person name="Garcia A.C."/>
            <person name="Gardiner A."/>
            <person name="Garfield D.A."/>
            <person name="Garvin B.E."/>
            <person name="Gibson G."/>
            <person name="Gilbert D."/>
            <person name="Gnerre S."/>
            <person name="Godfrey J."/>
            <person name="Good R."/>
            <person name="Gotea V."/>
            <person name="Gravely B."/>
            <person name="Greenberg A.J."/>
            <person name="Griffiths-Jones S."/>
            <person name="Gross S."/>
            <person name="Guigo R."/>
            <person name="Gustafson E.A."/>
            <person name="Haerty W."/>
            <person name="Hahn M.W."/>
            <person name="Halligan D.L."/>
            <person name="Halpern A.L."/>
            <person name="Halter G.M."/>
            <person name="Han M.V."/>
            <person name="Heger A."/>
            <person name="Hillier L."/>
            <person name="Hinrichs A.S."/>
            <person name="Holmes I."/>
            <person name="Hoskins R.A."/>
            <person name="Hubisz M.J."/>
            <person name="Hultmark D."/>
            <person name="Huntley M.A."/>
            <person name="Jaffe D.B."/>
            <person name="Jagadeeshan S."/>
            <person name="Jeck W.R."/>
            <person name="Johnson J."/>
            <person name="Jones C.D."/>
            <person name="Jordan W.C."/>
            <person name="Karpen G.H."/>
            <person name="Kataoka E."/>
            <person name="Keightley P.D."/>
            <person name="Kheradpour P."/>
            <person name="Kirkness E.F."/>
            <person name="Koerich L.B."/>
            <person name="Kristiansen K."/>
            <person name="Kudrna D."/>
            <person name="Kulathinal R.J."/>
            <person name="Kumar S."/>
            <person name="Kwok R."/>
            <person name="Lander E."/>
            <person name="Langley C.H."/>
            <person name="Lapoint R."/>
            <person name="Lazzaro B.P."/>
            <person name="Lee S.J."/>
            <person name="Levesque L."/>
            <person name="Li R."/>
            <person name="Lin C.F."/>
            <person name="Lin M.F."/>
            <person name="Lindblad-Toh K."/>
            <person name="Llopart A."/>
            <person name="Long M."/>
            <person name="Low L."/>
            <person name="Lozovsky E."/>
            <person name="Lu J."/>
            <person name="Luo M."/>
            <person name="Machado C.A."/>
            <person name="Makalowski W."/>
            <person name="Marzo M."/>
            <person name="Matsuda M."/>
            <person name="Matzkin L."/>
            <person name="McAllister B."/>
            <person name="McBride C.S."/>
            <person name="McKernan B."/>
            <person name="McKernan K."/>
            <person name="Mendez-Lago M."/>
            <person name="Minx P."/>
            <person name="Mollenhauer M.U."/>
            <person name="Montooth K."/>
            <person name="Mount S.M."/>
            <person name="Mu X."/>
            <person name="Myers E."/>
            <person name="Negre B."/>
            <person name="Newfeld S."/>
            <person name="Nielsen R."/>
            <person name="Noor M.A."/>
            <person name="O'Grady P."/>
            <person name="Pachter L."/>
            <person name="Papaceit M."/>
            <person name="Parisi M.J."/>
            <person name="Parisi M."/>
            <person name="Parts L."/>
            <person name="Pedersen J.S."/>
            <person name="Pesole G."/>
            <person name="Phillippy A.M."/>
            <person name="Ponting C.P."/>
            <person name="Pop M."/>
            <person name="Porcelli D."/>
            <person name="Powell J.R."/>
            <person name="Prohaska S."/>
            <person name="Pruitt K."/>
            <person name="Puig M."/>
            <person name="Quesneville H."/>
            <person name="Ram K.R."/>
            <person name="Rand D."/>
            <person name="Rasmussen M.D."/>
            <person name="Reed L.K."/>
            <person name="Reenan R."/>
            <person name="Reily A."/>
            <person name="Remington K.A."/>
            <person name="Rieger T.T."/>
            <person name="Ritchie M.G."/>
            <person name="Robin C."/>
            <person name="Rogers Y.H."/>
            <person name="Rohde C."/>
            <person name="Rozas J."/>
            <person name="Rubenfield M.J."/>
            <person name="Ruiz A."/>
            <person name="Russo S."/>
            <person name="Salzberg S.L."/>
            <person name="Sanchez-Gracia A."/>
            <person name="Saranga D.J."/>
            <person name="Sato H."/>
            <person name="Schaeffer S.W."/>
            <person name="Schatz M.C."/>
            <person name="Schlenke T."/>
            <person name="Schwartz R."/>
            <person name="Segarra C."/>
            <person name="Singh R.S."/>
            <person name="Sirot L."/>
            <person name="Sirota M."/>
            <person name="Sisneros N.B."/>
            <person name="Smith C.D."/>
            <person name="Smith T.F."/>
            <person name="Spieth J."/>
            <person name="Stage D.E."/>
            <person name="Stark A."/>
            <person name="Stephan W."/>
            <person name="Strausberg R.L."/>
            <person name="Strempel S."/>
            <person name="Sturgill D."/>
            <person name="Sutton G."/>
            <person name="Sutton G.G."/>
            <person name="Tao W."/>
            <person name="Teichmann S."/>
            <person name="Tobari Y.N."/>
            <person name="Tomimura Y."/>
            <person name="Tsolas J.M."/>
            <person name="Valente V.L."/>
            <person name="Venter E."/>
            <person name="Venter J.C."/>
            <person name="Vicario S."/>
            <person name="Vieira F.G."/>
            <person name="Vilella A.J."/>
            <person name="Villasante A."/>
            <person name="Walenz B."/>
            <person name="Wang J."/>
            <person name="Wasserman M."/>
            <person name="Watts T."/>
            <person name="Wilson D."/>
            <person name="Wilson R.K."/>
            <person name="Wing R.A."/>
            <person name="Wolfner M.F."/>
            <person name="Wong A."/>
            <person name="Wong G.K."/>
            <person name="Wu C.I."/>
            <person name="Wu G."/>
            <person name="Yamamoto D."/>
            <person name="Yang H.P."/>
            <person name="Yang S.P."/>
            <person name="Yorke J.A."/>
            <person name="Yoshida K."/>
            <person name="Zdobnov E."/>
            <person name="Zhang P."/>
            <person name="Zhang Y."/>
            <person name="Zimin A.V."/>
            <person name="Baldwin J."/>
            <person name="Abdouelleil A."/>
            <person name="Abdulkadir J."/>
            <person name="Abebe A."/>
            <person name="Abera B."/>
            <person name="Abreu J."/>
            <person name="Acer S.C."/>
            <person name="Aftuck L."/>
            <person name="Alexander A."/>
            <person name="An P."/>
            <person name="Anderson E."/>
            <person name="Anderson S."/>
            <person name="Arachi H."/>
            <person name="Azer M."/>
            <person name="Bachantsang P."/>
            <person name="Barry A."/>
            <person name="Bayul T."/>
            <person name="Berlin A."/>
            <person name="Bessette D."/>
            <person name="Bloom T."/>
            <person name="Blye J."/>
            <person name="Boguslavskiy L."/>
            <person name="Bonnet C."/>
            <person name="Boukhgalter B."/>
            <person name="Bourzgui I."/>
            <person name="Brown A."/>
            <person name="Cahill P."/>
            <person name="Channer S."/>
            <person name="Cheshatsang Y."/>
            <person name="Chuda L."/>
            <person name="Citroen M."/>
            <person name="Collymore A."/>
            <person name="Cooke P."/>
            <person name="Costello M."/>
            <person name="D'Aco K."/>
            <person name="Daza R."/>
            <person name="De Haan G."/>
            <person name="DeGray S."/>
            <person name="DeMaso C."/>
            <person name="Dhargay N."/>
            <person name="Dooley K."/>
            <person name="Dooley E."/>
            <person name="Doricent M."/>
            <person name="Dorje P."/>
            <person name="Dorjee K."/>
            <person name="Dupes A."/>
            <person name="Elong R."/>
            <person name="Falk J."/>
            <person name="Farina A."/>
            <person name="Faro S."/>
            <person name="Ferguson D."/>
            <person name="Fisher S."/>
            <person name="Foley C.D."/>
            <person name="Franke A."/>
            <person name="Friedrich D."/>
            <person name="Gadbois L."/>
            <person name="Gearin G."/>
            <person name="Gearin C.R."/>
            <person name="Giannoukos G."/>
            <person name="Goode T."/>
            <person name="Graham J."/>
            <person name="Grandbois E."/>
            <person name="Grewal S."/>
            <person name="Gyaltsen K."/>
            <person name="Hafez N."/>
            <person name="Hagos B."/>
            <person name="Hall J."/>
            <person name="Henson C."/>
            <person name="Hollinger A."/>
            <person name="Honan T."/>
            <person name="Huard M.D."/>
            <person name="Hughes L."/>
            <person name="Hurhula B."/>
            <person name="Husby M.E."/>
            <person name="Kamat A."/>
            <person name="Kanga B."/>
            <person name="Kashin S."/>
            <person name="Khazanovich D."/>
            <person name="Kisner P."/>
            <person name="Lance K."/>
            <person name="Lara M."/>
            <person name="Lee W."/>
            <person name="Lennon N."/>
            <person name="Letendre F."/>
            <person name="LeVine R."/>
            <person name="Lipovsky A."/>
            <person name="Liu X."/>
            <person name="Liu J."/>
            <person name="Liu S."/>
            <person name="Lokyitsang T."/>
            <person name="Lokyitsang Y."/>
            <person name="Lubonja R."/>
            <person name="Lui A."/>
            <person name="MacDonald P."/>
            <person name="Magnisalis V."/>
            <person name="Maru K."/>
            <person name="Matthews C."/>
            <person name="McCusker W."/>
            <person name="McDonough S."/>
            <person name="Mehta T."/>
            <person name="Meldrim J."/>
            <person name="Meneus L."/>
            <person name="Mihai O."/>
            <person name="Mihalev A."/>
            <person name="Mihova T."/>
            <person name="Mittelman R."/>
            <person name="Mlenga V."/>
            <person name="Montmayeur A."/>
            <person name="Mulrain L."/>
            <person name="Navidi A."/>
            <person name="Naylor J."/>
            <person name="Negash T."/>
            <person name="Nguyen T."/>
            <person name="Nguyen N."/>
            <person name="Nicol R."/>
            <person name="Norbu C."/>
            <person name="Norbu N."/>
            <person name="Novod N."/>
            <person name="O'Neill B."/>
            <person name="Osman S."/>
            <person name="Markiewicz E."/>
            <person name="Oyono O.L."/>
            <person name="Patti C."/>
            <person name="Phunkhang P."/>
            <person name="Pierre F."/>
            <person name="Priest M."/>
            <person name="Raghuraman S."/>
            <person name="Rege F."/>
            <person name="Reyes R."/>
            <person name="Rise C."/>
            <person name="Rogov P."/>
            <person name="Ross K."/>
            <person name="Ryan E."/>
            <person name="Settipalli S."/>
            <person name="Shea T."/>
            <person name="Sherpa N."/>
            <person name="Shi L."/>
            <person name="Shih D."/>
            <person name="Sparrow T."/>
            <person name="Spaulding J."/>
            <person name="Stalker J."/>
            <person name="Stange-Thomann N."/>
            <person name="Stavropoulos S."/>
            <person name="Stone C."/>
            <person name="Strader C."/>
            <person name="Tesfaye S."/>
            <person name="Thomson T."/>
            <person name="Thoulutsang Y."/>
            <person name="Thoulutsang D."/>
            <person name="Topham K."/>
            <person name="Topping I."/>
            <person name="Tsamla T."/>
            <person name="Vassiliev H."/>
            <person name="Vo A."/>
            <person name="Wangchuk T."/>
            <person name="Wangdi T."/>
            <person name="Weiand M."/>
            <person name="Wilkinson J."/>
            <person name="Wilson A."/>
            <person name="Yadav S."/>
            <person name="Young G."/>
            <person name="Yu Q."/>
            <person name="Zembek L."/>
            <person name="Zhong D."/>
            <person name="Zimmer A."/>
            <person name="Zwirko Z."/>
            <person name="Jaffe D.B."/>
            <person name="Alvarez P."/>
            <person name="Brockman W."/>
            <person name="Butler J."/>
            <person name="Chin C."/>
            <person name="Gnerre S."/>
            <person name="Grabherr M."/>
            <person name="Kleber M."/>
            <person name="Mauceli E."/>
            <person name="MacCallum I."/>
        </authorList>
    </citation>
    <scope>NUCLEOTIDE SEQUENCE [LARGE SCALE GENOMIC DNA]</scope>
    <source>
        <strain evidence="8">Tucson 15287-2541.00</strain>
    </source>
</reference>
<dbReference type="PhylomeDB" id="B4JUA4"/>
<keyword evidence="5" id="KW-0479">Metal-binding</keyword>
<feature type="binding site" evidence="5">
    <location>
        <position position="172"/>
    </location>
    <ligand>
        <name>Mg(2+)</name>
        <dbReference type="ChEBI" id="CHEBI:18420"/>
        <note>catalytic</note>
    </ligand>
</feature>
<dbReference type="GO" id="GO:0005743">
    <property type="term" value="C:mitochondrial inner membrane"/>
    <property type="evidence" value="ECO:0007669"/>
    <property type="project" value="TreeGrafter"/>
</dbReference>
<gene>
    <name evidence="7" type="primary">Dgri\GH16223</name>
    <name evidence="7" type="ORF">Dgri_GH16223</name>
</gene>
<dbReference type="GO" id="GO:0000014">
    <property type="term" value="F:single-stranded DNA endodeoxyribonuclease activity"/>
    <property type="evidence" value="ECO:0007669"/>
    <property type="project" value="TreeGrafter"/>
</dbReference>
<dbReference type="OMA" id="SENYIWT"/>
<proteinExistence type="inferred from homology"/>
<dbReference type="Pfam" id="PF01223">
    <property type="entry name" value="Endonuclease_NS"/>
    <property type="match status" value="1"/>
</dbReference>
<dbReference type="InterPro" id="IPR044929">
    <property type="entry name" value="DNA/RNA_non-sp_Endonuclease_sf"/>
</dbReference>
<dbReference type="GO" id="GO:0046872">
    <property type="term" value="F:metal ion binding"/>
    <property type="evidence" value="ECO:0007669"/>
    <property type="project" value="UniProtKB-KW"/>
</dbReference>
<dbReference type="HOGENOM" id="CLU_048495_0_0_1"/>
<dbReference type="InterPro" id="IPR001604">
    <property type="entry name" value="Endo_G_ENPP1-like_dom"/>
</dbReference>
<accession>B4JUA4</accession>
<dbReference type="GO" id="GO:0004521">
    <property type="term" value="F:RNA endonuclease activity"/>
    <property type="evidence" value="ECO:0007669"/>
    <property type="project" value="TreeGrafter"/>
</dbReference>
<keyword evidence="2" id="KW-0540">Nuclease</keyword>
<feature type="domain" description="DNA/RNA non-specific endonuclease/pyrophosphatase/phosphodiesterase" evidence="6">
    <location>
        <begin position="60"/>
        <end position="290"/>
    </location>
</feature>
<comment type="similarity">
    <text evidence="1">Belongs to the DNA/RNA non-specific endonuclease family.</text>
</comment>
<evidence type="ECO:0000256" key="1">
    <source>
        <dbReference type="ARBA" id="ARBA00010052"/>
    </source>
</evidence>
<evidence type="ECO:0000256" key="4">
    <source>
        <dbReference type="PIRSR" id="PIRSR640255-1"/>
    </source>
</evidence>
<dbReference type="InParanoid" id="B4JUA4"/>
<feature type="active site" description="Proton acceptor" evidence="4">
    <location>
        <position position="142"/>
    </location>
</feature>
<keyword evidence="8" id="KW-1185">Reference proteome</keyword>
<evidence type="ECO:0000259" key="6">
    <source>
        <dbReference type="SMART" id="SM00892"/>
    </source>
</evidence>
<dbReference type="AlphaFoldDB" id="B4JUA4"/>
<dbReference type="KEGG" id="dgr:6568488"/>
<evidence type="ECO:0000256" key="5">
    <source>
        <dbReference type="PIRSR" id="PIRSR640255-2"/>
    </source>
</evidence>
<evidence type="ECO:0000256" key="3">
    <source>
        <dbReference type="ARBA" id="ARBA00022759"/>
    </source>
</evidence>
<sequence>MICNISDVEYTTCQQNGDMSPPLPITDCSKLMKGIVEVVSDEICPFTMYRVGYKLSNELFLELYRSCYDVPNQTAHFVIHQAYPITSPAPRPDQSFTTDGVITGAMAATFQASSIFETFKTLLGSNQNYIASPSDIVFNRGHLVPSADFGFDSQMRLTFKYLNVVAQFGSINRGNWKTLETWIRNQLNNGNFEVLNICTGGFGVLQLPHSITGELISIYLNPPSGNAVPEWLFKTVCDGNNNSYAFLTYNNIFNLTKPTPNCQQVACPATLQFVDTKEAGFSFCCDLNDFLTKNVPHLANVCSVI</sequence>
<dbReference type="GO" id="GO:0005634">
    <property type="term" value="C:nucleus"/>
    <property type="evidence" value="ECO:0007669"/>
    <property type="project" value="TreeGrafter"/>
</dbReference>
<dbReference type="Proteomes" id="UP000001070">
    <property type="component" value="Unassembled WGS sequence"/>
</dbReference>
<name>B4JUA4_DROGR</name>
<dbReference type="SUPFAM" id="SSF54060">
    <property type="entry name" value="His-Me finger endonucleases"/>
    <property type="match status" value="1"/>
</dbReference>
<dbReference type="EMBL" id="CH916374">
    <property type="protein sequence ID" value="EDV91074.1"/>
    <property type="molecule type" value="Genomic_DNA"/>
</dbReference>
<protein>
    <submittedName>
        <fullName evidence="7">GH16223</fullName>
    </submittedName>
</protein>
<dbReference type="InterPro" id="IPR040255">
    <property type="entry name" value="Non-specific_endonuclease"/>
</dbReference>
<dbReference type="InterPro" id="IPR044925">
    <property type="entry name" value="His-Me_finger_sf"/>
</dbReference>
<evidence type="ECO:0000313" key="7">
    <source>
        <dbReference type="EMBL" id="EDV91074.1"/>
    </source>
</evidence>
<dbReference type="GO" id="GO:0003676">
    <property type="term" value="F:nucleic acid binding"/>
    <property type="evidence" value="ECO:0007669"/>
    <property type="project" value="InterPro"/>
</dbReference>
<dbReference type="FunCoup" id="B4JUA4">
    <property type="interactions" value="4"/>
</dbReference>
<dbReference type="Gene3D" id="3.40.570.10">
    <property type="entry name" value="Extracellular Endonuclease, subunit A"/>
    <property type="match status" value="1"/>
</dbReference>
<evidence type="ECO:0000256" key="2">
    <source>
        <dbReference type="ARBA" id="ARBA00022722"/>
    </source>
</evidence>
<dbReference type="SMART" id="SM00892">
    <property type="entry name" value="Endonuclease_NS"/>
    <property type="match status" value="1"/>
</dbReference>
<keyword evidence="3" id="KW-0378">Hydrolase</keyword>
<dbReference type="GO" id="GO:0006309">
    <property type="term" value="P:apoptotic DNA fragmentation"/>
    <property type="evidence" value="ECO:0007669"/>
    <property type="project" value="TreeGrafter"/>
</dbReference>
<dbReference type="PANTHER" id="PTHR13966">
    <property type="entry name" value="ENDONUCLEASE RELATED"/>
    <property type="match status" value="1"/>
</dbReference>